<dbReference type="Pfam" id="PF24092">
    <property type="entry name" value="DUF7373_C"/>
    <property type="match status" value="1"/>
</dbReference>
<dbReference type="EMBL" id="LSRE01000050">
    <property type="protein sequence ID" value="KXO89095.1"/>
    <property type="molecule type" value="Genomic_DNA"/>
</dbReference>
<reference evidence="5" key="1">
    <citation type="submission" date="2016-02" db="EMBL/GenBank/DDBJ databases">
        <authorList>
            <person name="Teng J.L."/>
            <person name="Yang Y."/>
            <person name="Huang Y."/>
            <person name="Guo F."/>
            <person name="Wei W."/>
            <person name="Chen J.H."/>
            <person name="Wong S.Y."/>
            <person name="Lau S.K."/>
            <person name="Woo P.C."/>
        </authorList>
    </citation>
    <scope>NUCLEOTIDE SEQUENCE</scope>
    <source>
        <strain evidence="5">JCM 15929</strain>
    </source>
</reference>
<evidence type="ECO:0000313" key="4">
    <source>
        <dbReference type="EMBL" id="KXO89095.1"/>
    </source>
</evidence>
<accession>A0A138A016</accession>
<evidence type="ECO:0000256" key="1">
    <source>
        <dbReference type="SAM" id="SignalP"/>
    </source>
</evidence>
<evidence type="ECO:0000313" key="5">
    <source>
        <dbReference type="EMBL" id="KXP03793.1"/>
    </source>
</evidence>
<feature type="signal peptide" evidence="1">
    <location>
        <begin position="1"/>
        <end position="19"/>
    </location>
</feature>
<feature type="domain" description="DUF7373" evidence="3">
    <location>
        <begin position="250"/>
        <end position="386"/>
    </location>
</feature>
<dbReference type="Proteomes" id="UP000070258">
    <property type="component" value="Unassembled WGS sequence"/>
</dbReference>
<sequence length="387" mass="40418">MSSKFVTGLVVGCAALVAACSTTTGGTPTVSDSSAAPSTVAVPAGLDVGRFPTTIREVPSPSNENAWIIEGNRMADALIQVNEVDPRMKIGGAGLRSYPVLTGIQLKQRVPDATYNAFYDNKMRVGMTTTRGDSFDNPTVATRIGLYRFDTPDAAAKALAAIKAATAGQRQIPITGTDGVSATEFKPGTVDSYRVEGPFVINVSGTAPATDDAAKFVAKAYTLEIPKVKSFSPTPVASIQSLPGDKDGILSRTLMQQSSALSSLSNAYYGLDAMLHRIRDISDADIYRKAGVDLVGEGAAIVYRTRDAAAATDMAAALVSTTRADKNHVAAASPTALPQAQCTERRETQTFNCAVAVGRWAATAGGESLAESQQAISAQFTILAKNP</sequence>
<feature type="chain" id="PRO_5039267554" description="PknH-like extracellular domain-containing protein" evidence="1">
    <location>
        <begin position="20"/>
        <end position="387"/>
    </location>
</feature>
<dbReference type="Proteomes" id="UP000070409">
    <property type="component" value="Unassembled WGS sequence"/>
</dbReference>
<keyword evidence="1" id="KW-0732">Signal</keyword>
<dbReference type="InterPro" id="IPR055797">
    <property type="entry name" value="DUF7373"/>
</dbReference>
<gene>
    <name evidence="5" type="ORF">AXK60_18575</name>
    <name evidence="4" type="ORF">AXK61_10790</name>
</gene>
<dbReference type="EMBL" id="LSRF01000058">
    <property type="protein sequence ID" value="KXP03793.1"/>
    <property type="molecule type" value="Genomic_DNA"/>
</dbReference>
<name>A0A138A016_9ACTN</name>
<dbReference type="PROSITE" id="PS51257">
    <property type="entry name" value="PROKAR_LIPOPROTEIN"/>
    <property type="match status" value="1"/>
</dbReference>
<dbReference type="OrthoDB" id="4515194at2"/>
<dbReference type="InterPro" id="IPR056463">
    <property type="entry name" value="DUF7373_C"/>
</dbReference>
<dbReference type="AlphaFoldDB" id="A0A138A016"/>
<dbReference type="STRING" id="239498.AXK60_18575"/>
<comment type="caution">
    <text evidence="5">The sequence shown here is derived from an EMBL/GenBank/DDBJ whole genome shotgun (WGS) entry which is preliminary data.</text>
</comment>
<reference evidence="6" key="3">
    <citation type="submission" date="2016-02" db="EMBL/GenBank/DDBJ databases">
        <authorList>
            <person name="Wen L."/>
            <person name="He K."/>
            <person name="Yang H."/>
        </authorList>
    </citation>
    <scope>NUCLEOTIDE SEQUENCE [LARGE SCALE GENOMIC DNA]</scope>
    <source>
        <strain evidence="6">JCM 15929</strain>
    </source>
</reference>
<evidence type="ECO:0000259" key="3">
    <source>
        <dbReference type="Pfam" id="PF24092"/>
    </source>
</evidence>
<reference evidence="4 7" key="2">
    <citation type="submission" date="2016-02" db="EMBL/GenBank/DDBJ databases">
        <authorList>
            <person name="Teng J.L."/>
            <person name="Tang Y."/>
            <person name="Huang Y."/>
            <person name="Guo F."/>
            <person name="Wei W."/>
            <person name="Chen J.H."/>
            <person name="Wong S.Y."/>
            <person name="Lau S.K."/>
            <person name="Woo P.C."/>
        </authorList>
    </citation>
    <scope>NUCLEOTIDE SEQUENCE [LARGE SCALE GENOMIC DNA]</scope>
    <source>
        <strain evidence="4 7">JCM 13375</strain>
    </source>
</reference>
<dbReference type="RefSeq" id="WP_068574900.1">
    <property type="nucleotide sequence ID" value="NZ_LSRE01000050.1"/>
</dbReference>
<protein>
    <recommendedName>
        <fullName evidence="8">PknH-like extracellular domain-containing protein</fullName>
    </recommendedName>
</protein>
<keyword evidence="7" id="KW-1185">Reference proteome</keyword>
<evidence type="ECO:0000313" key="7">
    <source>
        <dbReference type="Proteomes" id="UP000070409"/>
    </source>
</evidence>
<evidence type="ECO:0008006" key="8">
    <source>
        <dbReference type="Google" id="ProtNLM"/>
    </source>
</evidence>
<proteinExistence type="predicted"/>
<feature type="domain" description="DUF7373" evidence="2">
    <location>
        <begin position="61"/>
        <end position="243"/>
    </location>
</feature>
<organism evidence="5 6">
    <name type="scientific">Tsukamurella pseudospumae</name>
    <dbReference type="NCBI Taxonomy" id="239498"/>
    <lineage>
        <taxon>Bacteria</taxon>
        <taxon>Bacillati</taxon>
        <taxon>Actinomycetota</taxon>
        <taxon>Actinomycetes</taxon>
        <taxon>Mycobacteriales</taxon>
        <taxon>Tsukamurellaceae</taxon>
        <taxon>Tsukamurella</taxon>
    </lineage>
</organism>
<dbReference type="Pfam" id="PF24088">
    <property type="entry name" value="DUF7373"/>
    <property type="match status" value="1"/>
</dbReference>
<evidence type="ECO:0000259" key="2">
    <source>
        <dbReference type="Pfam" id="PF24088"/>
    </source>
</evidence>
<evidence type="ECO:0000313" key="6">
    <source>
        <dbReference type="Proteomes" id="UP000070258"/>
    </source>
</evidence>